<name>A0AA52ELB7_9PROT</name>
<evidence type="ECO:0000256" key="4">
    <source>
        <dbReference type="ARBA" id="ARBA00022692"/>
    </source>
</evidence>
<feature type="transmembrane region" description="Helical" evidence="7">
    <location>
        <begin position="156"/>
        <end position="173"/>
    </location>
</feature>
<dbReference type="PANTHER" id="PTHR12778">
    <property type="entry name" value="SOLUTE CARRIER FAMILY 33 ACETYL-COA TRANSPORTER -RELATED"/>
    <property type="match status" value="1"/>
</dbReference>
<accession>A0AA52ELB7</accession>
<dbReference type="PANTHER" id="PTHR12778:SF10">
    <property type="entry name" value="MAJOR FACILITATOR SUPERFAMILY DOMAIN-CONTAINING PROTEIN 3"/>
    <property type="match status" value="1"/>
</dbReference>
<feature type="transmembrane region" description="Helical" evidence="7">
    <location>
        <begin position="48"/>
        <end position="68"/>
    </location>
</feature>
<dbReference type="AlphaFoldDB" id="A0AA52ELB7"/>
<feature type="transmembrane region" description="Helical" evidence="7">
    <location>
        <begin position="179"/>
        <end position="200"/>
    </location>
</feature>
<comment type="subcellular location">
    <subcellularLocation>
        <location evidence="1">Membrane</location>
        <topology evidence="1">Multi-pass membrane protein</topology>
    </subcellularLocation>
</comment>
<feature type="transmembrane region" description="Helical" evidence="7">
    <location>
        <begin position="368"/>
        <end position="389"/>
    </location>
</feature>
<dbReference type="KEGG" id="tmk:QGN29_07005"/>
<dbReference type="Proteomes" id="UP001268683">
    <property type="component" value="Chromosome"/>
</dbReference>
<feature type="transmembrane region" description="Helical" evidence="7">
    <location>
        <begin position="280"/>
        <end position="299"/>
    </location>
</feature>
<feature type="transmembrane region" description="Helical" evidence="7">
    <location>
        <begin position="306"/>
        <end position="325"/>
    </location>
</feature>
<keyword evidence="10" id="KW-1185">Reference proteome</keyword>
<dbReference type="InterPro" id="IPR011701">
    <property type="entry name" value="MFS"/>
</dbReference>
<evidence type="ECO:0000313" key="10">
    <source>
        <dbReference type="Proteomes" id="UP001268683"/>
    </source>
</evidence>
<evidence type="ECO:0000313" key="9">
    <source>
        <dbReference type="EMBL" id="WND04121.1"/>
    </source>
</evidence>
<evidence type="ECO:0000256" key="6">
    <source>
        <dbReference type="ARBA" id="ARBA00023136"/>
    </source>
</evidence>
<sequence>MSRSLKQSVINFTRKPVLATFLFGMSSGFPLTLVFTLMTYWLRDYGVSRTGIGLFALIGLAYNIKFIWSPILDGVQLGVFARRFGHRRSWLFLILSLMAGLMLLLAQFDPVADIQIVALIAALIGFLSASQDIIVDAYRIEIQQDEELGQGAAMYVYGYRVANMLAALSGLYLADLFGWSVALSIMPLFAFTGMIAAIWVGEPSQTEEQKEQRRNQTYKSFMINNVYEPFKDFLTRDNAILILVMIIFLKVGDAMADMMIGVFHIDLGFTKIEIADYSKLVGQIALFIGMAAGAVLYGAMGKYRALFIATVAMMVTNLIFIWAFYQGNDVIALAISMATEKFATGMGATVMVAYMSSLCNRNFTATQYALLSSAAGVGRTVMGSSGGFIVDAVGWVNFFWVTTVIAMPGVILLYILYRRSPETED</sequence>
<organism evidence="9 10">
    <name type="scientific">Temperatibacter marinus</name>
    <dbReference type="NCBI Taxonomy" id="1456591"/>
    <lineage>
        <taxon>Bacteria</taxon>
        <taxon>Pseudomonadati</taxon>
        <taxon>Pseudomonadota</taxon>
        <taxon>Alphaproteobacteria</taxon>
        <taxon>Kordiimonadales</taxon>
        <taxon>Temperatibacteraceae</taxon>
        <taxon>Temperatibacter</taxon>
    </lineage>
</organism>
<dbReference type="GO" id="GO:0016020">
    <property type="term" value="C:membrane"/>
    <property type="evidence" value="ECO:0007669"/>
    <property type="project" value="UniProtKB-SubCell"/>
</dbReference>
<comment type="similarity">
    <text evidence="2">Belongs to the major facilitator superfamily.</text>
</comment>
<dbReference type="PROSITE" id="PS50850">
    <property type="entry name" value="MFS"/>
    <property type="match status" value="1"/>
</dbReference>
<dbReference type="InterPro" id="IPR036259">
    <property type="entry name" value="MFS_trans_sf"/>
</dbReference>
<evidence type="ECO:0000256" key="2">
    <source>
        <dbReference type="ARBA" id="ARBA00008335"/>
    </source>
</evidence>
<keyword evidence="5 7" id="KW-1133">Transmembrane helix</keyword>
<feature type="transmembrane region" description="Helical" evidence="7">
    <location>
        <begin position="21"/>
        <end position="42"/>
    </location>
</feature>
<protein>
    <submittedName>
        <fullName evidence="9">MFS transporter</fullName>
    </submittedName>
</protein>
<proteinExistence type="inferred from homology"/>
<evidence type="ECO:0000256" key="7">
    <source>
        <dbReference type="SAM" id="Phobius"/>
    </source>
</evidence>
<feature type="transmembrane region" description="Helical" evidence="7">
    <location>
        <begin position="89"/>
        <end position="108"/>
    </location>
</feature>
<evidence type="ECO:0000256" key="3">
    <source>
        <dbReference type="ARBA" id="ARBA00022448"/>
    </source>
</evidence>
<feature type="transmembrane region" description="Helical" evidence="7">
    <location>
        <begin position="114"/>
        <end position="135"/>
    </location>
</feature>
<dbReference type="InterPro" id="IPR004752">
    <property type="entry name" value="AmpG_permease/AT-1"/>
</dbReference>
<evidence type="ECO:0000259" key="8">
    <source>
        <dbReference type="PROSITE" id="PS50850"/>
    </source>
</evidence>
<dbReference type="RefSeq" id="WP_310799985.1">
    <property type="nucleotide sequence ID" value="NZ_CP123872.1"/>
</dbReference>
<feature type="domain" description="Major facilitator superfamily (MFS) profile" evidence="8">
    <location>
        <begin position="16"/>
        <end position="421"/>
    </location>
</feature>
<feature type="transmembrane region" description="Helical" evidence="7">
    <location>
        <begin position="331"/>
        <end position="356"/>
    </location>
</feature>
<evidence type="ECO:0000256" key="5">
    <source>
        <dbReference type="ARBA" id="ARBA00022989"/>
    </source>
</evidence>
<gene>
    <name evidence="9" type="ORF">QGN29_07005</name>
</gene>
<keyword evidence="4 7" id="KW-0812">Transmembrane</keyword>
<dbReference type="GO" id="GO:0022857">
    <property type="term" value="F:transmembrane transporter activity"/>
    <property type="evidence" value="ECO:0007669"/>
    <property type="project" value="InterPro"/>
</dbReference>
<dbReference type="InterPro" id="IPR020846">
    <property type="entry name" value="MFS_dom"/>
</dbReference>
<dbReference type="SUPFAM" id="SSF103473">
    <property type="entry name" value="MFS general substrate transporter"/>
    <property type="match status" value="1"/>
</dbReference>
<keyword evidence="3" id="KW-0813">Transport</keyword>
<dbReference type="Gene3D" id="1.20.1250.20">
    <property type="entry name" value="MFS general substrate transporter like domains"/>
    <property type="match status" value="2"/>
</dbReference>
<evidence type="ECO:0000256" key="1">
    <source>
        <dbReference type="ARBA" id="ARBA00004141"/>
    </source>
</evidence>
<reference evidence="9" key="1">
    <citation type="submission" date="2023-04" db="EMBL/GenBank/DDBJ databases">
        <title>Complete genome sequence of Temperatibacter marinus.</title>
        <authorList>
            <person name="Rong J.-C."/>
            <person name="Yi M.-L."/>
            <person name="Zhao Q."/>
        </authorList>
    </citation>
    <scope>NUCLEOTIDE SEQUENCE</scope>
    <source>
        <strain evidence="9">NBRC 110045</strain>
    </source>
</reference>
<dbReference type="EMBL" id="CP123872">
    <property type="protein sequence ID" value="WND04121.1"/>
    <property type="molecule type" value="Genomic_DNA"/>
</dbReference>
<feature type="transmembrane region" description="Helical" evidence="7">
    <location>
        <begin position="239"/>
        <end position="260"/>
    </location>
</feature>
<keyword evidence="6 7" id="KW-0472">Membrane</keyword>
<feature type="transmembrane region" description="Helical" evidence="7">
    <location>
        <begin position="395"/>
        <end position="417"/>
    </location>
</feature>
<dbReference type="Pfam" id="PF07690">
    <property type="entry name" value="MFS_1"/>
    <property type="match status" value="1"/>
</dbReference>
<dbReference type="NCBIfam" id="TIGR00901">
    <property type="entry name" value="2A0125"/>
    <property type="match status" value="1"/>
</dbReference>